<proteinExistence type="inferred from homology"/>
<dbReference type="InterPro" id="IPR013783">
    <property type="entry name" value="Ig-like_fold"/>
</dbReference>
<dbReference type="EMBL" id="PFLF01000055">
    <property type="protein sequence ID" value="PIY69038.1"/>
    <property type="molecule type" value="Genomic_DNA"/>
</dbReference>
<dbReference type="SMART" id="SM00634">
    <property type="entry name" value="BID_1"/>
    <property type="match status" value="1"/>
</dbReference>
<evidence type="ECO:0000313" key="4">
    <source>
        <dbReference type="EMBL" id="PIY69038.1"/>
    </source>
</evidence>
<sequence>MDKTMGVLLVIFFLSFVIFISVVLLGGNSSLVKFTRAKEDFLPSATNSLVFAYPLTVKADGKGVSTVNIFVRSDKGMPIKDQKVSATAEVGTFKEADATTDDQGKAIMHISSSTPGVANIVVSVGGTLTLTQKISVKFE</sequence>
<dbReference type="Proteomes" id="UP000230108">
    <property type="component" value="Unassembled WGS sequence"/>
</dbReference>
<accession>A0A2M7QDW7</accession>
<gene>
    <name evidence="4" type="ORF">COY90_02685</name>
</gene>
<keyword evidence="2" id="KW-0472">Membrane</keyword>
<evidence type="ECO:0000313" key="5">
    <source>
        <dbReference type="Proteomes" id="UP000230108"/>
    </source>
</evidence>
<dbReference type="InterPro" id="IPR003344">
    <property type="entry name" value="Big_1_dom"/>
</dbReference>
<dbReference type="AlphaFoldDB" id="A0A2M7QDW7"/>
<evidence type="ECO:0000256" key="1">
    <source>
        <dbReference type="ARBA" id="ARBA00010116"/>
    </source>
</evidence>
<name>A0A2M7QDW7_9BACT</name>
<dbReference type="Pfam" id="PF02369">
    <property type="entry name" value="Big_1"/>
    <property type="match status" value="1"/>
</dbReference>
<dbReference type="SUPFAM" id="SSF49373">
    <property type="entry name" value="Invasin/intimin cell-adhesion fragments"/>
    <property type="match status" value="1"/>
</dbReference>
<evidence type="ECO:0000256" key="2">
    <source>
        <dbReference type="SAM" id="Phobius"/>
    </source>
</evidence>
<comment type="similarity">
    <text evidence="1">Belongs to the intimin/invasin family.</text>
</comment>
<dbReference type="InterPro" id="IPR008964">
    <property type="entry name" value="Invasin/intimin_cell_adhesion"/>
</dbReference>
<feature type="transmembrane region" description="Helical" evidence="2">
    <location>
        <begin position="6"/>
        <end position="26"/>
    </location>
</feature>
<keyword evidence="2" id="KW-1133">Transmembrane helix</keyword>
<protein>
    <recommendedName>
        <fullName evidence="3">Big-1 domain-containing protein</fullName>
    </recommendedName>
</protein>
<evidence type="ECO:0000259" key="3">
    <source>
        <dbReference type="SMART" id="SM00634"/>
    </source>
</evidence>
<dbReference type="Gene3D" id="2.60.40.10">
    <property type="entry name" value="Immunoglobulins"/>
    <property type="match status" value="1"/>
</dbReference>
<comment type="caution">
    <text evidence="4">The sequence shown here is derived from an EMBL/GenBank/DDBJ whole genome shotgun (WGS) entry which is preliminary data.</text>
</comment>
<reference evidence="5" key="1">
    <citation type="submission" date="2017-09" db="EMBL/GenBank/DDBJ databases">
        <title>Depth-based differentiation of microbial function through sediment-hosted aquifers and enrichment of novel symbionts in the deep terrestrial subsurface.</title>
        <authorList>
            <person name="Probst A.J."/>
            <person name="Ladd B."/>
            <person name="Jarett J.K."/>
            <person name="Geller-Mcgrath D.E."/>
            <person name="Sieber C.M.K."/>
            <person name="Emerson J.B."/>
            <person name="Anantharaman K."/>
            <person name="Thomas B.C."/>
            <person name="Malmstrom R."/>
            <person name="Stieglmeier M."/>
            <person name="Klingl A."/>
            <person name="Woyke T."/>
            <person name="Ryan C.M."/>
            <person name="Banfield J.F."/>
        </authorList>
    </citation>
    <scope>NUCLEOTIDE SEQUENCE [LARGE SCALE GENOMIC DNA]</scope>
</reference>
<feature type="domain" description="Big-1" evidence="3">
    <location>
        <begin position="47"/>
        <end position="133"/>
    </location>
</feature>
<keyword evidence="2" id="KW-0812">Transmembrane</keyword>
<organism evidence="4 5">
    <name type="scientific">Candidatus Roizmanbacteria bacterium CG_4_10_14_0_8_um_filter_39_9</name>
    <dbReference type="NCBI Taxonomy" id="1974829"/>
    <lineage>
        <taxon>Bacteria</taxon>
        <taxon>Candidatus Roizmaniibacteriota</taxon>
    </lineage>
</organism>